<dbReference type="InterPro" id="IPR029058">
    <property type="entry name" value="AB_hydrolase_fold"/>
</dbReference>
<dbReference type="Gene3D" id="3.40.50.1820">
    <property type="entry name" value="alpha/beta hydrolase"/>
    <property type="match status" value="1"/>
</dbReference>
<accession>A0AAD2FP25</accession>
<dbReference type="InterPro" id="IPR050300">
    <property type="entry name" value="GDXG_lipolytic_enzyme"/>
</dbReference>
<organism evidence="4 5">
    <name type="scientific">Cylindrotheca closterium</name>
    <dbReference type="NCBI Taxonomy" id="2856"/>
    <lineage>
        <taxon>Eukaryota</taxon>
        <taxon>Sar</taxon>
        <taxon>Stramenopiles</taxon>
        <taxon>Ochrophyta</taxon>
        <taxon>Bacillariophyta</taxon>
        <taxon>Bacillariophyceae</taxon>
        <taxon>Bacillariophycidae</taxon>
        <taxon>Bacillariales</taxon>
        <taxon>Bacillariaceae</taxon>
        <taxon>Cylindrotheca</taxon>
    </lineage>
</organism>
<gene>
    <name evidence="4" type="ORF">CYCCA115_LOCUS11330</name>
</gene>
<dbReference type="SUPFAM" id="SSF53474">
    <property type="entry name" value="alpha/beta-Hydrolases"/>
    <property type="match status" value="1"/>
</dbReference>
<sequence length="476" mass="54412">MSPKSESETLLSGSSNSEDEDTQVFEHDDQATYIICKSKKPYVNPTVPAGTKPEDVIKTLNLDLGQNFVNAESKIVLWIIRFLSSVCVEWWEFLFFRFWKLVPLSIRRGLTMYGWKIYFKLHKAILGRRTGVHPSQSPEYHALTSIMWWSRLLPISPARMRFALSQLYVCTPNVVEAYNAEMIEQEMPLHNATNSNDKKSIDDILTIPICQQDHKTVRGLFLHQGKEPTEHLILWLYGGAYLSGDVVGNSSPADWVAKQTKMDVFVPEFRLAPDGDLNDVLWDVALAYRWLLNKTGKDPSQIFFLGVSSGAAICIRLMQFMVQQQNGEKTLPEYIPKLGLPPKGAVLFGPYVDYTKERKGSFLHYPRLDLIVNESVQRDGLPYLEKFIPDGKRKEYSPVYGSMKGLPPLCVVVSEHEAVYDMSMEVVNKARKDGVSVTVGIWKYMCHVFTFLWGFIPEGKQSMEFACKWIREEARQ</sequence>
<evidence type="ECO:0000256" key="2">
    <source>
        <dbReference type="SAM" id="MobiDB-lite"/>
    </source>
</evidence>
<dbReference type="Proteomes" id="UP001295423">
    <property type="component" value="Unassembled WGS sequence"/>
</dbReference>
<dbReference type="EMBL" id="CAKOGP040001736">
    <property type="protein sequence ID" value="CAJ1947831.1"/>
    <property type="molecule type" value="Genomic_DNA"/>
</dbReference>
<evidence type="ECO:0000256" key="1">
    <source>
        <dbReference type="ARBA" id="ARBA00022801"/>
    </source>
</evidence>
<name>A0AAD2FP25_9STRA</name>
<evidence type="ECO:0000259" key="3">
    <source>
        <dbReference type="Pfam" id="PF07859"/>
    </source>
</evidence>
<dbReference type="AlphaFoldDB" id="A0AAD2FP25"/>
<evidence type="ECO:0000313" key="4">
    <source>
        <dbReference type="EMBL" id="CAJ1947831.1"/>
    </source>
</evidence>
<keyword evidence="1" id="KW-0378">Hydrolase</keyword>
<protein>
    <recommendedName>
        <fullName evidence="3">Alpha/beta hydrolase fold-3 domain-containing protein</fullName>
    </recommendedName>
</protein>
<dbReference type="Pfam" id="PF07859">
    <property type="entry name" value="Abhydrolase_3"/>
    <property type="match status" value="1"/>
</dbReference>
<dbReference type="PANTHER" id="PTHR48081">
    <property type="entry name" value="AB HYDROLASE SUPERFAMILY PROTEIN C4A8.06C"/>
    <property type="match status" value="1"/>
</dbReference>
<proteinExistence type="predicted"/>
<feature type="domain" description="Alpha/beta hydrolase fold-3" evidence="3">
    <location>
        <begin position="233"/>
        <end position="450"/>
    </location>
</feature>
<comment type="caution">
    <text evidence="4">The sequence shown here is derived from an EMBL/GenBank/DDBJ whole genome shotgun (WGS) entry which is preliminary data.</text>
</comment>
<dbReference type="GO" id="GO:0016787">
    <property type="term" value="F:hydrolase activity"/>
    <property type="evidence" value="ECO:0007669"/>
    <property type="project" value="UniProtKB-KW"/>
</dbReference>
<feature type="region of interest" description="Disordered" evidence="2">
    <location>
        <begin position="1"/>
        <end position="22"/>
    </location>
</feature>
<reference evidence="4" key="1">
    <citation type="submission" date="2023-08" db="EMBL/GenBank/DDBJ databases">
        <authorList>
            <person name="Audoor S."/>
            <person name="Bilcke G."/>
        </authorList>
    </citation>
    <scope>NUCLEOTIDE SEQUENCE</scope>
</reference>
<evidence type="ECO:0000313" key="5">
    <source>
        <dbReference type="Proteomes" id="UP001295423"/>
    </source>
</evidence>
<keyword evidence="5" id="KW-1185">Reference proteome</keyword>
<dbReference type="InterPro" id="IPR013094">
    <property type="entry name" value="AB_hydrolase_3"/>
</dbReference>